<protein>
    <submittedName>
        <fullName evidence="1">Uncharacterized protein</fullName>
    </submittedName>
</protein>
<name>A1ZYG8_MICM2</name>
<evidence type="ECO:0000313" key="1">
    <source>
        <dbReference type="EMBL" id="EAY24552.1"/>
    </source>
</evidence>
<dbReference type="EMBL" id="AAWS01000066">
    <property type="protein sequence ID" value="EAY24552.1"/>
    <property type="molecule type" value="Genomic_DNA"/>
</dbReference>
<evidence type="ECO:0000313" key="2">
    <source>
        <dbReference type="Proteomes" id="UP000004095"/>
    </source>
</evidence>
<dbReference type="AlphaFoldDB" id="A1ZYG8"/>
<comment type="caution">
    <text evidence="1">The sequence shown here is derived from an EMBL/GenBank/DDBJ whole genome shotgun (WGS) entry which is preliminary data.</text>
</comment>
<dbReference type="Proteomes" id="UP000004095">
    <property type="component" value="Unassembled WGS sequence"/>
</dbReference>
<sequence>MYPAQKYFRQFCHSASDNRLKIPMNEKLYTVFFVDFLHKFTILTKKYYRKPGLCEKL</sequence>
<proteinExistence type="predicted"/>
<organism evidence="1 2">
    <name type="scientific">Microscilla marina ATCC 23134</name>
    <dbReference type="NCBI Taxonomy" id="313606"/>
    <lineage>
        <taxon>Bacteria</taxon>
        <taxon>Pseudomonadati</taxon>
        <taxon>Bacteroidota</taxon>
        <taxon>Cytophagia</taxon>
        <taxon>Cytophagales</taxon>
        <taxon>Microscillaceae</taxon>
        <taxon>Microscilla</taxon>
    </lineage>
</organism>
<gene>
    <name evidence="1" type="ORF">M23134_06955</name>
</gene>
<accession>A1ZYG8</accession>
<reference evidence="1 2" key="1">
    <citation type="submission" date="2007-01" db="EMBL/GenBank/DDBJ databases">
        <authorList>
            <person name="Haygood M."/>
            <person name="Podell S."/>
            <person name="Anderson C."/>
            <person name="Hopkinson B."/>
            <person name="Roe K."/>
            <person name="Barbeau K."/>
            <person name="Gaasterland T."/>
            <person name="Ferriera S."/>
            <person name="Johnson J."/>
            <person name="Kravitz S."/>
            <person name="Beeson K."/>
            <person name="Sutton G."/>
            <person name="Rogers Y.-H."/>
            <person name="Friedman R."/>
            <person name="Frazier M."/>
            <person name="Venter J.C."/>
        </authorList>
    </citation>
    <scope>NUCLEOTIDE SEQUENCE [LARGE SCALE GENOMIC DNA]</scope>
    <source>
        <strain evidence="1 2">ATCC 23134</strain>
    </source>
</reference>
<keyword evidence="2" id="KW-1185">Reference proteome</keyword>